<evidence type="ECO:0000313" key="1">
    <source>
        <dbReference type="EMBL" id="TGV03603.1"/>
    </source>
</evidence>
<dbReference type="Proteomes" id="UP000307602">
    <property type="component" value="Unassembled WGS sequence"/>
</dbReference>
<protein>
    <submittedName>
        <fullName evidence="1">Uncharacterized protein</fullName>
    </submittedName>
</protein>
<dbReference type="EMBL" id="SRSO01000006">
    <property type="protein sequence ID" value="TGV03603.1"/>
    <property type="molecule type" value="Genomic_DNA"/>
</dbReference>
<evidence type="ECO:0000313" key="2">
    <source>
        <dbReference type="Proteomes" id="UP000307602"/>
    </source>
</evidence>
<keyword evidence="2" id="KW-1185">Reference proteome</keyword>
<sequence>MKKLIYILLVLMANNKSFSQIEVNQIWFTDYDNFNKPERIQTKFFDTNGRITQDIRYGFPTCVFNFKSSILVSKKSYRNEEDYANNLVRYYWNYKYQKHDKSKITKVESNHTNCNYFYDNNNNLYKFEWLRLHDSTKATNLLKYNKHNEVIEQEYLGNWKDVISRQKDTVTTLHYLFNYPKPNDTTVSVLKEVFKKNKIIYSQNIDGEVKTTKRYMYAIKRDIKQQLDAVYTKMKRNNDLKEFITELAYTNNGLLQNIQKFEKIKNNWTLKIRTIFEIKGKTLNFNQKEKEKINSFLITECKGWL</sequence>
<dbReference type="AlphaFoldDB" id="A0A4S1E005"/>
<comment type="caution">
    <text evidence="1">The sequence shown here is derived from an EMBL/GenBank/DDBJ whole genome shotgun (WGS) entry which is preliminary data.</text>
</comment>
<organism evidence="1 2">
    <name type="scientific">Flavivirga rizhaonensis</name>
    <dbReference type="NCBI Taxonomy" id="2559571"/>
    <lineage>
        <taxon>Bacteria</taxon>
        <taxon>Pseudomonadati</taxon>
        <taxon>Bacteroidota</taxon>
        <taxon>Flavobacteriia</taxon>
        <taxon>Flavobacteriales</taxon>
        <taxon>Flavobacteriaceae</taxon>
        <taxon>Flavivirga</taxon>
    </lineage>
</organism>
<proteinExistence type="predicted"/>
<reference evidence="1 2" key="1">
    <citation type="submission" date="2019-04" db="EMBL/GenBank/DDBJ databases">
        <authorList>
            <person name="Liu A."/>
        </authorList>
    </citation>
    <scope>NUCLEOTIDE SEQUENCE [LARGE SCALE GENOMIC DNA]</scope>
    <source>
        <strain evidence="1 2">RZ03</strain>
    </source>
</reference>
<gene>
    <name evidence="1" type="ORF">EM932_06140</name>
</gene>
<name>A0A4S1E005_9FLAO</name>
<accession>A0A4S1E005</accession>
<dbReference type="RefSeq" id="WP_135876297.1">
    <property type="nucleotide sequence ID" value="NZ_SRSO01000006.1"/>
</dbReference>